<dbReference type="Gene3D" id="3.90.1580.10">
    <property type="entry name" value="paralog of FGE (formylglycine-generating enzyme)"/>
    <property type="match status" value="1"/>
</dbReference>
<keyword evidence="2" id="KW-0408">Iron</keyword>
<sequence>MLRRCAWYVRKPFEWKGIGRAFLSAQTVQQAFRDDEMVISWTGLEPSLTPGFDGSTLGSLGLPRLDLQDSNKQRKLLEAYFENTWTLTEVLFSSLREERAFYTLPTHGLRHPLIFYYAHPAALAVNKLRVAGLRDVPVNSYYEQIFETGVDEMSWDDVVDGEVAASRAWPTLDEVTAYRASVRQLMLDIIRSHPALENAEPSPLSARWCVALICEHERIHLETSSVLIRELDASLVKRPQFWPLDHPSVRMVGTNKADKIKFVPFSPTSVSLGKPEKRGITFGWDNEYGHREINVNAFESSATLITNGQFLDFVKDGGYARSELWTQDGWGWRSFRNRKWPHFWLPRGPSGLHEYGLRLPFEELDSLPMQLPAEVNAHEARAFCKWLQLSNSSDGWRYGLCTEAQHGVLKKHDISYDDSKNPALYGSEDLRSMSLNLNLAYGSPSAVDSTFMGNVWHWCEDDFSALPGFAPEPLYDDFSTPCFDGQHSLILGGSFVSTGDEASAFARFHFRPHFHQHAGFRVTRQRANMSPPELSSYDAPPPHAQGWVPIKYADLIWNDNESESTAKYESQTQLAAYLDLHFAVDKALEGPALSQIHILEPYLDFPKRCAKVLTNLFPSDSLKDKNALDVGCAVGGTSFALADAGFAKVVGIDFSEQFINIANKLAAGDPVSYRRSGIAGNTSPVTLKLRQRDTVSFDVADACDKSKLLAVAHSAHKFDAIVCANLLCRLPDPRAFVDSLPDITNPEAVILFVSPYSWFTEYTPDTSKWYRGPSDIEEHMSNLGFELIYGPEEMPLLIRDHERKFQVVFSNALGFRRRTL</sequence>
<evidence type="ECO:0000259" key="4">
    <source>
        <dbReference type="Pfam" id="PF03781"/>
    </source>
</evidence>
<dbReference type="InterPro" id="IPR024775">
    <property type="entry name" value="DinB-like"/>
</dbReference>
<dbReference type="SUPFAM" id="SSF56436">
    <property type="entry name" value="C-type lectin-like"/>
    <property type="match status" value="1"/>
</dbReference>
<reference evidence="6" key="1">
    <citation type="submission" date="2021-01" db="EMBL/GenBank/DDBJ databases">
        <authorList>
            <person name="Corre E."/>
            <person name="Pelletier E."/>
            <person name="Niang G."/>
            <person name="Scheremetjew M."/>
            <person name="Finn R."/>
            <person name="Kale V."/>
            <person name="Holt S."/>
            <person name="Cochrane G."/>
            <person name="Meng A."/>
            <person name="Brown T."/>
            <person name="Cohen L."/>
        </authorList>
    </citation>
    <scope>NUCLEOTIDE SEQUENCE</scope>
    <source>
        <strain evidence="6">CCMP1510</strain>
    </source>
</reference>
<dbReference type="InterPro" id="IPR016187">
    <property type="entry name" value="CTDL_fold"/>
</dbReference>
<accession>A0A7S3K1I2</accession>
<evidence type="ECO:0000256" key="1">
    <source>
        <dbReference type="ARBA" id="ARBA00023002"/>
    </source>
</evidence>
<protein>
    <recommendedName>
        <fullName evidence="7">Sulfatase-modifying factor enzyme domain-containing protein</fullName>
    </recommendedName>
</protein>
<dbReference type="PANTHER" id="PTHR23150">
    <property type="entry name" value="SULFATASE MODIFYING FACTOR 1, 2"/>
    <property type="match status" value="1"/>
</dbReference>
<dbReference type="InterPro" id="IPR042095">
    <property type="entry name" value="SUMF_sf"/>
</dbReference>
<keyword evidence="1" id="KW-0560">Oxidoreductase</keyword>
<dbReference type="SUPFAM" id="SSF53335">
    <property type="entry name" value="S-adenosyl-L-methionine-dependent methyltransferases"/>
    <property type="match status" value="1"/>
</dbReference>
<evidence type="ECO:0008006" key="7">
    <source>
        <dbReference type="Google" id="ProtNLM"/>
    </source>
</evidence>
<evidence type="ECO:0000259" key="5">
    <source>
        <dbReference type="Pfam" id="PF12867"/>
    </source>
</evidence>
<feature type="domain" description="DinB-like" evidence="5">
    <location>
        <begin position="81"/>
        <end position="223"/>
    </location>
</feature>
<comment type="pathway">
    <text evidence="3">Amino-acid biosynthesis; ergothioneine biosynthesis.</text>
</comment>
<dbReference type="InterPro" id="IPR051043">
    <property type="entry name" value="Sulfatase_Mod_Factor_Kinase"/>
</dbReference>
<dbReference type="GO" id="GO:0120147">
    <property type="term" value="F:formylglycine-generating oxidase activity"/>
    <property type="evidence" value="ECO:0007669"/>
    <property type="project" value="TreeGrafter"/>
</dbReference>
<proteinExistence type="predicted"/>
<dbReference type="Pfam" id="PF03781">
    <property type="entry name" value="FGE-sulfatase"/>
    <property type="match status" value="1"/>
</dbReference>
<dbReference type="CDD" id="cd02440">
    <property type="entry name" value="AdoMet_MTases"/>
    <property type="match status" value="1"/>
</dbReference>
<dbReference type="PANTHER" id="PTHR23150:SF26">
    <property type="entry name" value="GENERIC METHYLTRANSFERASE"/>
    <property type="match status" value="1"/>
</dbReference>
<dbReference type="Gene3D" id="3.40.50.150">
    <property type="entry name" value="Vaccinia Virus protein VP39"/>
    <property type="match status" value="1"/>
</dbReference>
<dbReference type="EMBL" id="HBIJ01019568">
    <property type="protein sequence ID" value="CAE0372017.1"/>
    <property type="molecule type" value="Transcribed_RNA"/>
</dbReference>
<organism evidence="6">
    <name type="scientific">Aureoumbra lagunensis</name>
    <dbReference type="NCBI Taxonomy" id="44058"/>
    <lineage>
        <taxon>Eukaryota</taxon>
        <taxon>Sar</taxon>
        <taxon>Stramenopiles</taxon>
        <taxon>Ochrophyta</taxon>
        <taxon>Pelagophyceae</taxon>
        <taxon>Pelagomonadales</taxon>
        <taxon>Aureoumbra</taxon>
    </lineage>
</organism>
<evidence type="ECO:0000313" key="6">
    <source>
        <dbReference type="EMBL" id="CAE0372017.1"/>
    </source>
</evidence>
<dbReference type="NCBIfam" id="TIGR04344">
    <property type="entry name" value="ovoA_Nterm"/>
    <property type="match status" value="1"/>
</dbReference>
<dbReference type="InterPro" id="IPR029063">
    <property type="entry name" value="SAM-dependent_MTases_sf"/>
</dbReference>
<dbReference type="AlphaFoldDB" id="A0A7S3K1I2"/>
<dbReference type="Pfam" id="PF13489">
    <property type="entry name" value="Methyltransf_23"/>
    <property type="match status" value="1"/>
</dbReference>
<feature type="domain" description="Sulfatase-modifying factor enzyme-like" evidence="4">
    <location>
        <begin position="281"/>
        <end position="523"/>
    </location>
</feature>
<evidence type="ECO:0000256" key="2">
    <source>
        <dbReference type="ARBA" id="ARBA00023004"/>
    </source>
</evidence>
<dbReference type="InterPro" id="IPR027577">
    <property type="entry name" value="OvoA_Nterm"/>
</dbReference>
<gene>
    <name evidence="6" type="ORF">ALAG00032_LOCUS12799</name>
</gene>
<dbReference type="Pfam" id="PF12867">
    <property type="entry name" value="DinB_2"/>
    <property type="match status" value="1"/>
</dbReference>
<name>A0A7S3K1I2_9STRA</name>
<evidence type="ECO:0000256" key="3">
    <source>
        <dbReference type="ARBA" id="ARBA00037882"/>
    </source>
</evidence>
<dbReference type="InterPro" id="IPR005532">
    <property type="entry name" value="SUMF_dom"/>
</dbReference>